<sequence>MNDERNINDTAEQRERDVRQQLEDKAKGKKYKDEVMLGTQMEGTIDDHLDRGVILTPAQHAGMIIRDNLNASVSVDAETKAGTAGFEAGEAGLDPAYFGSFLDEKQRQRFVEKYLIGEENRAADIQGEREEE</sequence>
<evidence type="ECO:0000313" key="2">
    <source>
        <dbReference type="EMBL" id="GEN29528.1"/>
    </source>
</evidence>
<organism evidence="2 3">
    <name type="scientific">Halovibrio variabilis</name>
    <dbReference type="NCBI Taxonomy" id="31910"/>
    <lineage>
        <taxon>Bacteria</taxon>
        <taxon>Pseudomonadati</taxon>
        <taxon>Pseudomonadota</taxon>
        <taxon>Gammaproteobacteria</taxon>
        <taxon>Oceanospirillales</taxon>
        <taxon>Halomonadaceae</taxon>
        <taxon>Halovibrio</taxon>
    </lineage>
</organism>
<gene>
    <name evidence="2" type="ORF">HVA01_31740</name>
</gene>
<evidence type="ECO:0000313" key="3">
    <source>
        <dbReference type="Proteomes" id="UP000321303"/>
    </source>
</evidence>
<dbReference type="RefSeq" id="WP_146876437.1">
    <property type="nucleotide sequence ID" value="NZ_BJXV01000024.1"/>
</dbReference>
<proteinExistence type="predicted"/>
<comment type="caution">
    <text evidence="2">The sequence shown here is derived from an EMBL/GenBank/DDBJ whole genome shotgun (WGS) entry which is preliminary data.</text>
</comment>
<keyword evidence="3" id="KW-1185">Reference proteome</keyword>
<reference evidence="2 3" key="1">
    <citation type="submission" date="2019-07" db="EMBL/GenBank/DDBJ databases">
        <title>Whole genome shotgun sequence of Halomonas variabilis NBRC 102410.</title>
        <authorList>
            <person name="Hosoyama A."/>
            <person name="Uohara A."/>
            <person name="Ohji S."/>
            <person name="Ichikawa N."/>
        </authorList>
    </citation>
    <scope>NUCLEOTIDE SEQUENCE [LARGE SCALE GENOMIC DNA]</scope>
    <source>
        <strain evidence="2 3">NBRC 102410</strain>
    </source>
</reference>
<accession>A0A511UUZ2</accession>
<dbReference type="AlphaFoldDB" id="A0A511UUZ2"/>
<evidence type="ECO:0000256" key="1">
    <source>
        <dbReference type="SAM" id="MobiDB-lite"/>
    </source>
</evidence>
<protein>
    <submittedName>
        <fullName evidence="2">Uncharacterized protein</fullName>
    </submittedName>
</protein>
<dbReference type="EMBL" id="BJXV01000024">
    <property type="protein sequence ID" value="GEN29528.1"/>
    <property type="molecule type" value="Genomic_DNA"/>
</dbReference>
<dbReference type="Proteomes" id="UP000321303">
    <property type="component" value="Unassembled WGS sequence"/>
</dbReference>
<feature type="region of interest" description="Disordered" evidence="1">
    <location>
        <begin position="1"/>
        <end position="29"/>
    </location>
</feature>
<name>A0A511UUZ2_9GAMM</name>
<dbReference type="OrthoDB" id="9839050at2"/>